<dbReference type="SUPFAM" id="SSF47923">
    <property type="entry name" value="Ypt/Rab-GAP domain of gyp1p"/>
    <property type="match status" value="2"/>
</dbReference>
<evidence type="ECO:0000313" key="3">
    <source>
        <dbReference type="Proteomes" id="UP000248484"/>
    </source>
</evidence>
<keyword evidence="3" id="KW-1185">Reference proteome</keyword>
<sequence>MTSSGRADVPWAVPRPRPAWTHLTGPAPDRLRPQARGVGVHPAQRTPRPQLASARLPGLRGLSGDRHASTRGPTKTGAALDMEKPETLLALERAEITAKYKQSGELRSLSTQGLSIGGRSTHSARQEAQEIGRADKWVKMLRNWSKYRGGEKVPHKAQGESDARAAASPAGVPAGREQRGHGPLLVAGDPAPPEHPPDASRSLSSLASPAPVSQLASLPEMRRQVYRGISPWVRGRVWSLLLDMEKVKAENKGKYQDFPGGAAVKNPPASPPHPLAPPTEPEEQAGLYSQDRKQIDLDGSRTFRNHIMFRERYGIKWALPRGPARGVRGPGSAAGMAGARPPAWRCRLSLEGGASEHLRSAGGGVGHGMGGARGEWRPVWTGSTGPRGPRGRGGAPGSRDQAGPEPRWNEWNECGRRGQNDCGGGQKRPPGGSSMHIWLLQEVGCCQGMNQVTAILLMFLSEEDAFWALVQLMTDKKRAMRGR</sequence>
<reference evidence="4" key="1">
    <citation type="submission" date="2025-08" db="UniProtKB">
        <authorList>
            <consortium name="RefSeq"/>
        </authorList>
    </citation>
    <scope>IDENTIFICATION</scope>
    <source>
        <tissue evidence="4">Muscle</tissue>
    </source>
</reference>
<evidence type="ECO:0000313" key="4">
    <source>
        <dbReference type="RefSeq" id="XP_054935543.1"/>
    </source>
</evidence>
<dbReference type="AlphaFoldDB" id="A0A9W2W8N6"/>
<feature type="domain" description="Rab-GAP TBC" evidence="2">
    <location>
        <begin position="228"/>
        <end position="483"/>
    </location>
</feature>
<dbReference type="PROSITE" id="PS50086">
    <property type="entry name" value="TBC_RABGAP"/>
    <property type="match status" value="1"/>
</dbReference>
<dbReference type="Proteomes" id="UP000248484">
    <property type="component" value="Chromosome 18"/>
</dbReference>
<feature type="compositionally biased region" description="Low complexity" evidence="1">
    <location>
        <begin position="199"/>
        <end position="208"/>
    </location>
</feature>
<dbReference type="InterPro" id="IPR000195">
    <property type="entry name" value="Rab-GAP-TBC_dom"/>
</dbReference>
<dbReference type="InterPro" id="IPR050302">
    <property type="entry name" value="Rab_GAP_TBC_domain"/>
</dbReference>
<feature type="compositionally biased region" description="Basic and acidic residues" evidence="1">
    <location>
        <begin position="149"/>
        <end position="163"/>
    </location>
</feature>
<name>A0A9W2W8N6_PHYMC</name>
<dbReference type="PANTHER" id="PTHR47219">
    <property type="entry name" value="RAB GTPASE-ACTIVATING PROTEIN 1-LIKE"/>
    <property type="match status" value="1"/>
</dbReference>
<feature type="compositionally biased region" description="Low complexity" evidence="1">
    <location>
        <begin position="164"/>
        <end position="175"/>
    </location>
</feature>
<evidence type="ECO:0000259" key="2">
    <source>
        <dbReference type="PROSITE" id="PS50086"/>
    </source>
</evidence>
<dbReference type="Pfam" id="PF00566">
    <property type="entry name" value="RabGAP-TBC"/>
    <property type="match status" value="1"/>
</dbReference>
<evidence type="ECO:0000256" key="1">
    <source>
        <dbReference type="SAM" id="MobiDB-lite"/>
    </source>
</evidence>
<gene>
    <name evidence="4" type="primary">LOC114484205</name>
</gene>
<organism evidence="3 4">
    <name type="scientific">Physeter macrocephalus</name>
    <name type="common">Sperm whale</name>
    <name type="synonym">Physeter catodon</name>
    <dbReference type="NCBI Taxonomy" id="9755"/>
    <lineage>
        <taxon>Eukaryota</taxon>
        <taxon>Metazoa</taxon>
        <taxon>Chordata</taxon>
        <taxon>Craniata</taxon>
        <taxon>Vertebrata</taxon>
        <taxon>Euteleostomi</taxon>
        <taxon>Mammalia</taxon>
        <taxon>Eutheria</taxon>
        <taxon>Laurasiatheria</taxon>
        <taxon>Artiodactyla</taxon>
        <taxon>Whippomorpha</taxon>
        <taxon>Cetacea</taxon>
        <taxon>Odontoceti</taxon>
        <taxon>Physeteridae</taxon>
        <taxon>Physeter</taxon>
    </lineage>
</organism>
<dbReference type="RefSeq" id="XP_054935543.1">
    <property type="nucleotide sequence ID" value="XM_055079568.1"/>
</dbReference>
<feature type="compositionally biased region" description="Pro residues" evidence="1">
    <location>
        <begin position="268"/>
        <end position="279"/>
    </location>
</feature>
<protein>
    <submittedName>
        <fullName evidence="4">Collagen alpha-1(I) chain-like</fullName>
    </submittedName>
</protein>
<feature type="region of interest" description="Disordered" evidence="1">
    <location>
        <begin position="254"/>
        <end position="295"/>
    </location>
</feature>
<feature type="region of interest" description="Disordered" evidence="1">
    <location>
        <begin position="360"/>
        <end position="408"/>
    </location>
</feature>
<dbReference type="KEGG" id="pcad:114484205"/>
<feature type="region of interest" description="Disordered" evidence="1">
    <location>
        <begin position="1"/>
        <end position="78"/>
    </location>
</feature>
<dbReference type="OrthoDB" id="9572838at2759"/>
<accession>A0A9W2W8N6</accession>
<proteinExistence type="predicted"/>
<feature type="compositionally biased region" description="Gly residues" evidence="1">
    <location>
        <begin position="361"/>
        <end position="373"/>
    </location>
</feature>
<dbReference type="PANTHER" id="PTHR47219:SF25">
    <property type="entry name" value="RAB-GAP TBC DOMAIN-CONTAINING PROTEIN"/>
    <property type="match status" value="1"/>
</dbReference>
<dbReference type="InterPro" id="IPR035969">
    <property type="entry name" value="Rab-GAP_TBC_sf"/>
</dbReference>
<dbReference type="GO" id="GO:0005096">
    <property type="term" value="F:GTPase activator activity"/>
    <property type="evidence" value="ECO:0007669"/>
    <property type="project" value="TreeGrafter"/>
</dbReference>
<dbReference type="GO" id="GO:0031267">
    <property type="term" value="F:small GTPase binding"/>
    <property type="evidence" value="ECO:0007669"/>
    <property type="project" value="TreeGrafter"/>
</dbReference>
<dbReference type="GeneID" id="114484205"/>
<dbReference type="Gene3D" id="1.10.8.270">
    <property type="entry name" value="putative rabgap domain of human tbc1 domain family member 14 like domains"/>
    <property type="match status" value="1"/>
</dbReference>
<feature type="region of interest" description="Disordered" evidence="1">
    <location>
        <begin position="149"/>
        <end position="208"/>
    </location>
</feature>